<keyword evidence="1" id="KW-1133">Transmembrane helix</keyword>
<dbReference type="InterPro" id="IPR017259">
    <property type="entry name" value="UCP037672"/>
</dbReference>
<comment type="caution">
    <text evidence="2">The sequence shown here is derived from an EMBL/GenBank/DDBJ whole genome shotgun (WGS) entry which is preliminary data.</text>
</comment>
<dbReference type="Proteomes" id="UP000254000">
    <property type="component" value="Unassembled WGS sequence"/>
</dbReference>
<evidence type="ECO:0000256" key="1">
    <source>
        <dbReference type="SAM" id="Phobius"/>
    </source>
</evidence>
<dbReference type="OrthoDB" id="3177710at2"/>
<gene>
    <name evidence="2" type="ORF">C1877_11180</name>
</gene>
<keyword evidence="1" id="KW-0472">Membrane</keyword>
<name>A0A369LZ48_9ACTN</name>
<organism evidence="2 3">
    <name type="scientific">Gordonibacter pamelaeae</name>
    <dbReference type="NCBI Taxonomy" id="471189"/>
    <lineage>
        <taxon>Bacteria</taxon>
        <taxon>Bacillati</taxon>
        <taxon>Actinomycetota</taxon>
        <taxon>Coriobacteriia</taxon>
        <taxon>Eggerthellales</taxon>
        <taxon>Eggerthellaceae</taxon>
        <taxon>Gordonibacter</taxon>
    </lineage>
</organism>
<proteinExistence type="predicted"/>
<evidence type="ECO:0000313" key="3">
    <source>
        <dbReference type="Proteomes" id="UP000254000"/>
    </source>
</evidence>
<dbReference type="GeneID" id="78360256"/>
<feature type="transmembrane region" description="Helical" evidence="1">
    <location>
        <begin position="147"/>
        <end position="167"/>
    </location>
</feature>
<dbReference type="Pfam" id="PF12650">
    <property type="entry name" value="DUF3784"/>
    <property type="match status" value="1"/>
</dbReference>
<feature type="transmembrane region" description="Helical" evidence="1">
    <location>
        <begin position="12"/>
        <end position="29"/>
    </location>
</feature>
<dbReference type="AlphaFoldDB" id="A0A369LZ48"/>
<feature type="transmembrane region" description="Helical" evidence="1">
    <location>
        <begin position="94"/>
        <end position="112"/>
    </location>
</feature>
<protein>
    <recommendedName>
        <fullName evidence="4">DUF3784 domain-containing protein</fullName>
    </recommendedName>
</protein>
<dbReference type="RefSeq" id="WP_114569197.1">
    <property type="nucleotide sequence ID" value="NZ_CABMMS010000007.1"/>
</dbReference>
<dbReference type="EMBL" id="PPTS01000007">
    <property type="protein sequence ID" value="RDB63438.1"/>
    <property type="molecule type" value="Genomic_DNA"/>
</dbReference>
<reference evidence="2 3" key="1">
    <citation type="journal article" date="2018" name="Elife">
        <title>Discovery and characterization of a prevalent human gut bacterial enzyme sufficient for the inactivation of a family of plant toxins.</title>
        <authorList>
            <person name="Koppel N."/>
            <person name="Bisanz J.E."/>
            <person name="Pandelia M.E."/>
            <person name="Turnbaugh P.J."/>
            <person name="Balskus E.P."/>
        </authorList>
    </citation>
    <scope>NUCLEOTIDE SEQUENCE [LARGE SCALE GENOMIC DNA]</scope>
    <source>
        <strain evidence="2 3">3C</strain>
    </source>
</reference>
<feature type="transmembrane region" description="Helical" evidence="1">
    <location>
        <begin position="62"/>
        <end position="82"/>
    </location>
</feature>
<sequence length="168" mass="17967">MEEFGKHLVGVVFWLATFALFAVLGWKFWHGQWLRLIAGNNLVSDEEQKSPFQRALGRRMGVVMLCCCGSLAALAASSFVEAAGGPSAGAVSDALVAAGIVGIVVPCIWVVVWSNVQGRKARCGQEGAREDSRTAEDRRLDRLSGRVLLAILGIYLLVMLVVVPLAAG</sequence>
<evidence type="ECO:0000313" key="2">
    <source>
        <dbReference type="EMBL" id="RDB63438.1"/>
    </source>
</evidence>
<accession>A0A369LZ48</accession>
<evidence type="ECO:0008006" key="4">
    <source>
        <dbReference type="Google" id="ProtNLM"/>
    </source>
</evidence>
<keyword evidence="1" id="KW-0812">Transmembrane</keyword>
<keyword evidence="3" id="KW-1185">Reference proteome</keyword>